<dbReference type="InterPro" id="IPR001348">
    <property type="entry name" value="ATP_PRibTrfase_HisG"/>
</dbReference>
<dbReference type="InterPro" id="IPR020621">
    <property type="entry name" value="ATP-PRT_HisG_long"/>
</dbReference>
<keyword evidence="16 18" id="KW-0368">Histidine biosynthesis</keyword>
<dbReference type="Pfam" id="PF08029">
    <property type="entry name" value="HisG_C"/>
    <property type="match status" value="1"/>
</dbReference>
<protein>
    <recommendedName>
        <fullName evidence="7 18">ATP phosphoribosyltransferase</fullName>
        <shortName evidence="18">ATP-PRT</shortName>
        <shortName evidence="18">ATP-PRTase</shortName>
        <ecNumber evidence="6 18">2.4.2.17</ecNumber>
    </recommendedName>
</protein>
<dbReference type="HAMAP" id="MF_00079">
    <property type="entry name" value="HisG_Long"/>
    <property type="match status" value="1"/>
</dbReference>
<dbReference type="InterPro" id="IPR013115">
    <property type="entry name" value="HisG_C"/>
</dbReference>
<comment type="pathway">
    <text evidence="4 18">Amino-acid biosynthesis; L-histidine biosynthesis; L-histidine from 5-phospho-alpha-D-ribose 1-diphosphate: step 1/9.</text>
</comment>
<comment type="similarity">
    <text evidence="5 18">Belongs to the ATP phosphoribosyltransferase family. Long subfamily.</text>
</comment>
<evidence type="ECO:0000256" key="18">
    <source>
        <dbReference type="HAMAP-Rule" id="MF_00079"/>
    </source>
</evidence>
<comment type="activity regulation">
    <text evidence="18">Feedback inhibited by histidine.</text>
</comment>
<keyword evidence="10 18" id="KW-0328">Glycosyltransferase</keyword>
<dbReference type="Proteomes" id="UP000236738">
    <property type="component" value="Unassembled WGS sequence"/>
</dbReference>
<evidence type="ECO:0000256" key="11">
    <source>
        <dbReference type="ARBA" id="ARBA00022679"/>
    </source>
</evidence>
<evidence type="ECO:0000256" key="16">
    <source>
        <dbReference type="ARBA" id="ARBA00023102"/>
    </source>
</evidence>
<dbReference type="PROSITE" id="PS01316">
    <property type="entry name" value="ATP_P_PHORIBOSYLTR"/>
    <property type="match status" value="1"/>
</dbReference>
<dbReference type="FunFam" id="3.30.70.120:FF:000002">
    <property type="entry name" value="ATP phosphoribosyltransferase"/>
    <property type="match status" value="1"/>
</dbReference>
<evidence type="ECO:0000256" key="5">
    <source>
        <dbReference type="ARBA" id="ARBA00007955"/>
    </source>
</evidence>
<comment type="function">
    <text evidence="17 18">Catalyzes the condensation of ATP and 5-phosphoribose 1-diphosphate to form N'-(5'-phosphoribosyl)-ATP (PR-ATP). Has a crucial role in the pathway because the rate of histidine biosynthesis seems to be controlled primarily by regulation of HisG enzymatic activity.</text>
</comment>
<evidence type="ECO:0000256" key="4">
    <source>
        <dbReference type="ARBA" id="ARBA00004667"/>
    </source>
</evidence>
<dbReference type="InterPro" id="IPR018198">
    <property type="entry name" value="ATP_PRibTrfase_CS"/>
</dbReference>
<dbReference type="OrthoDB" id="9801867at2"/>
<keyword evidence="14 18" id="KW-0067">ATP-binding</keyword>
<dbReference type="NCBIfam" id="TIGR03455">
    <property type="entry name" value="HisG_C-term"/>
    <property type="match status" value="1"/>
</dbReference>
<organism evidence="21 22">
    <name type="scientific">Halpernia humi</name>
    <dbReference type="NCBI Taxonomy" id="493375"/>
    <lineage>
        <taxon>Bacteria</taxon>
        <taxon>Pseudomonadati</taxon>
        <taxon>Bacteroidota</taxon>
        <taxon>Flavobacteriia</taxon>
        <taxon>Flavobacteriales</taxon>
        <taxon>Weeksellaceae</taxon>
        <taxon>Chryseobacterium group</taxon>
        <taxon>Halpernia</taxon>
    </lineage>
</organism>
<dbReference type="EC" id="2.4.2.17" evidence="6 18"/>
<dbReference type="AlphaFoldDB" id="A0A1H6ADG9"/>
<evidence type="ECO:0000259" key="20">
    <source>
        <dbReference type="Pfam" id="PF08029"/>
    </source>
</evidence>
<evidence type="ECO:0000256" key="13">
    <source>
        <dbReference type="ARBA" id="ARBA00022741"/>
    </source>
</evidence>
<comment type="subcellular location">
    <subcellularLocation>
        <location evidence="3 18">Cytoplasm</location>
    </subcellularLocation>
</comment>
<name>A0A1H6ADG9_9FLAO</name>
<keyword evidence="11 18" id="KW-0808">Transferase</keyword>
<keyword evidence="15 18" id="KW-0460">Magnesium</keyword>
<keyword evidence="13 18" id="KW-0547">Nucleotide-binding</keyword>
<evidence type="ECO:0000256" key="8">
    <source>
        <dbReference type="ARBA" id="ARBA00022490"/>
    </source>
</evidence>
<keyword evidence="22" id="KW-1185">Reference proteome</keyword>
<dbReference type="SUPFAM" id="SSF54913">
    <property type="entry name" value="GlnB-like"/>
    <property type="match status" value="1"/>
</dbReference>
<comment type="catalytic activity">
    <reaction evidence="1 18">
        <text>1-(5-phospho-beta-D-ribosyl)-ATP + diphosphate = 5-phospho-alpha-D-ribose 1-diphosphate + ATP</text>
        <dbReference type="Rhea" id="RHEA:18473"/>
        <dbReference type="ChEBI" id="CHEBI:30616"/>
        <dbReference type="ChEBI" id="CHEBI:33019"/>
        <dbReference type="ChEBI" id="CHEBI:58017"/>
        <dbReference type="ChEBI" id="CHEBI:73183"/>
        <dbReference type="EC" id="2.4.2.17"/>
    </reaction>
</comment>
<evidence type="ECO:0000256" key="7">
    <source>
        <dbReference type="ARBA" id="ARBA00020998"/>
    </source>
</evidence>
<evidence type="ECO:0000313" key="21">
    <source>
        <dbReference type="EMBL" id="SEG46521.1"/>
    </source>
</evidence>
<reference evidence="22" key="1">
    <citation type="submission" date="2016-10" db="EMBL/GenBank/DDBJ databases">
        <authorList>
            <person name="Varghese N."/>
            <person name="Submissions S."/>
        </authorList>
    </citation>
    <scope>NUCLEOTIDE SEQUENCE [LARGE SCALE GENOMIC DNA]</scope>
    <source>
        <strain evidence="22">DSM 21580</strain>
    </source>
</reference>
<evidence type="ECO:0000259" key="19">
    <source>
        <dbReference type="Pfam" id="PF01634"/>
    </source>
</evidence>
<dbReference type="InterPro" id="IPR011322">
    <property type="entry name" value="N-reg_PII-like_a/b"/>
</dbReference>
<dbReference type="Gene3D" id="3.30.70.120">
    <property type="match status" value="1"/>
</dbReference>
<evidence type="ECO:0000256" key="15">
    <source>
        <dbReference type="ARBA" id="ARBA00022842"/>
    </source>
</evidence>
<dbReference type="InterPro" id="IPR013820">
    <property type="entry name" value="ATP_PRibTrfase_cat"/>
</dbReference>
<evidence type="ECO:0000256" key="6">
    <source>
        <dbReference type="ARBA" id="ARBA00011946"/>
    </source>
</evidence>
<comment type="cofactor">
    <cofactor evidence="2 18">
        <name>Mg(2+)</name>
        <dbReference type="ChEBI" id="CHEBI:18420"/>
    </cofactor>
</comment>
<dbReference type="GO" id="GO:0005524">
    <property type="term" value="F:ATP binding"/>
    <property type="evidence" value="ECO:0007669"/>
    <property type="project" value="UniProtKB-KW"/>
</dbReference>
<dbReference type="EMBL" id="FNUS01000006">
    <property type="protein sequence ID" value="SEG46521.1"/>
    <property type="molecule type" value="Genomic_DNA"/>
</dbReference>
<dbReference type="RefSeq" id="WP_103914244.1">
    <property type="nucleotide sequence ID" value="NZ_FNUS01000006.1"/>
</dbReference>
<evidence type="ECO:0000256" key="14">
    <source>
        <dbReference type="ARBA" id="ARBA00022840"/>
    </source>
</evidence>
<evidence type="ECO:0000256" key="1">
    <source>
        <dbReference type="ARBA" id="ARBA00000915"/>
    </source>
</evidence>
<proteinExistence type="inferred from homology"/>
<keyword evidence="8 18" id="KW-0963">Cytoplasm</keyword>
<evidence type="ECO:0000256" key="10">
    <source>
        <dbReference type="ARBA" id="ARBA00022676"/>
    </source>
</evidence>
<evidence type="ECO:0000256" key="3">
    <source>
        <dbReference type="ARBA" id="ARBA00004496"/>
    </source>
</evidence>
<evidence type="ECO:0000256" key="17">
    <source>
        <dbReference type="ARBA" id="ARBA00024861"/>
    </source>
</evidence>
<dbReference type="InterPro" id="IPR015867">
    <property type="entry name" value="N-reg_PII/ATP_PRibTrfase_C"/>
</dbReference>
<dbReference type="SUPFAM" id="SSF53850">
    <property type="entry name" value="Periplasmic binding protein-like II"/>
    <property type="match status" value="1"/>
</dbReference>
<evidence type="ECO:0000256" key="9">
    <source>
        <dbReference type="ARBA" id="ARBA00022605"/>
    </source>
</evidence>
<dbReference type="UniPathway" id="UPA00031">
    <property type="reaction ID" value="UER00006"/>
</dbReference>
<dbReference type="PANTHER" id="PTHR21403:SF8">
    <property type="entry name" value="ATP PHOSPHORIBOSYLTRANSFERASE"/>
    <property type="match status" value="1"/>
</dbReference>
<evidence type="ECO:0000256" key="12">
    <source>
        <dbReference type="ARBA" id="ARBA00022723"/>
    </source>
</evidence>
<dbReference type="GO" id="GO:0000105">
    <property type="term" value="P:L-histidine biosynthetic process"/>
    <property type="evidence" value="ECO:0007669"/>
    <property type="project" value="UniProtKB-UniRule"/>
</dbReference>
<dbReference type="GO" id="GO:0005737">
    <property type="term" value="C:cytoplasm"/>
    <property type="evidence" value="ECO:0007669"/>
    <property type="project" value="UniProtKB-SubCell"/>
</dbReference>
<sequence length="285" mass="31799">MNKLKIAIQKSGRLSEKSLELLRECGINFPDFKSKLKNSATNFPLEILFLRDDDIPKYVEQNIVDIGIIGENEVLEQEKNIEVIKKLGFAKCRLSLAVTNDSICNDLSYFEGKKIATSYPNILKKFFQKENFTPEITEISGSVEIAPSIGLADAIADLVSSGGTLLHNGLKEVFEVLKSEAVLVSNPNLNAETLEILERLLFRIQAVLNSRENKYILLNAPTKSLAEIIKVLPGMKSPTVLPLADPEWSSVHSVVRESEFWEVIDELKKFGAEGILVIPIEKMVL</sequence>
<feature type="domain" description="ATP phosphoribosyltransferase catalytic" evidence="19">
    <location>
        <begin position="51"/>
        <end position="205"/>
    </location>
</feature>
<dbReference type="NCBIfam" id="TIGR00070">
    <property type="entry name" value="hisG"/>
    <property type="match status" value="1"/>
</dbReference>
<evidence type="ECO:0000313" key="22">
    <source>
        <dbReference type="Proteomes" id="UP000236738"/>
    </source>
</evidence>
<evidence type="ECO:0000256" key="2">
    <source>
        <dbReference type="ARBA" id="ARBA00001946"/>
    </source>
</evidence>
<dbReference type="GO" id="GO:0000287">
    <property type="term" value="F:magnesium ion binding"/>
    <property type="evidence" value="ECO:0007669"/>
    <property type="project" value="UniProtKB-UniRule"/>
</dbReference>
<dbReference type="GO" id="GO:0003879">
    <property type="term" value="F:ATP phosphoribosyltransferase activity"/>
    <property type="evidence" value="ECO:0007669"/>
    <property type="project" value="UniProtKB-UniRule"/>
</dbReference>
<gene>
    <name evidence="18" type="primary">hisG</name>
    <name evidence="21" type="ORF">SAMN05421847_2373</name>
</gene>
<feature type="domain" description="Histidine biosynthesis HisG C-terminal" evidence="20">
    <location>
        <begin position="211"/>
        <end position="282"/>
    </location>
</feature>
<keyword evidence="12 18" id="KW-0479">Metal-binding</keyword>
<dbReference type="Pfam" id="PF01634">
    <property type="entry name" value="HisG"/>
    <property type="match status" value="1"/>
</dbReference>
<accession>A0A1H6ADG9</accession>
<dbReference type="FunFam" id="3.40.190.10:FF:000008">
    <property type="entry name" value="ATP phosphoribosyltransferase"/>
    <property type="match status" value="1"/>
</dbReference>
<dbReference type="PANTHER" id="PTHR21403">
    <property type="entry name" value="ATP PHOSPHORIBOSYLTRANSFERASE ATP-PRTASE"/>
    <property type="match status" value="1"/>
</dbReference>
<keyword evidence="9 18" id="KW-0028">Amino-acid biosynthesis</keyword>
<dbReference type="Gene3D" id="3.40.190.10">
    <property type="entry name" value="Periplasmic binding protein-like II"/>
    <property type="match status" value="2"/>
</dbReference>